<accession>A0A923E840</accession>
<dbReference type="Proteomes" id="UP000563151">
    <property type="component" value="Unassembled WGS sequence"/>
</dbReference>
<dbReference type="InterPro" id="IPR009377">
    <property type="entry name" value="EutA"/>
</dbReference>
<dbReference type="SUPFAM" id="SSF53067">
    <property type="entry name" value="Actin-like ATPase domain"/>
    <property type="match status" value="1"/>
</dbReference>
<dbReference type="InterPro" id="IPR043129">
    <property type="entry name" value="ATPase_NBD"/>
</dbReference>
<dbReference type="EMBL" id="JAAZWO010000003">
    <property type="protein sequence ID" value="MBC2396876.1"/>
    <property type="molecule type" value="Genomic_DNA"/>
</dbReference>
<dbReference type="PIRSF" id="PIRSF012293">
    <property type="entry name" value="EutA"/>
    <property type="match status" value="1"/>
</dbReference>
<sequence>MSEDILSVGIDIGTSTTQLVFSKIIIENMASSFSIPRIVITDKKIIYKSDIYFTPLISQKEIDGVKVREIIEKEYKKAGIKLSEVNTGAVIITGETARKENAKEVLQNLSGLAGDFVVATAGPDLESIIAGKGAGAASLSKDKGRTVVNLDIGGGTTNLAVFKDGEVIDTGCLDIGGRLIKFKDNKIDYIAPKIKELCSFKKIELKEGMEIDLNIISKAVEEMVNILEETVGLREKSLIYRRIITNKGLNLNYKIDCVTFSGGVADCIYKDENKDLFKFSDIGILLGKQIKDSDIVKKLKLEVPKETIRATVVGAGSHTTEISGSTITFTKDLFPIKNVPILKLSSNDEANNYKDTAQIIKEKLKWFNVEDGMQHVAIALKGVKNPSFKQIQHIAKVLLQGMESILKEDFPVFVVVENDVAKVLGQTINRLLNGSKEVICIDSIKVENGDYIDVGRPLSNGRVLPVVVKTLVFNT</sequence>
<protein>
    <submittedName>
        <fullName evidence="1">Ethanolamine ammonia-lyase reactivating factor EutA</fullName>
    </submittedName>
</protein>
<dbReference type="Pfam" id="PF06277">
    <property type="entry name" value="EutA"/>
    <property type="match status" value="1"/>
</dbReference>
<dbReference type="AlphaFoldDB" id="A0A923E840"/>
<dbReference type="InterPro" id="IPR050696">
    <property type="entry name" value="FtsA/MreB"/>
</dbReference>
<dbReference type="RefSeq" id="WP_035146225.1">
    <property type="nucleotide sequence ID" value="NZ_JAAZWO010000003.1"/>
</dbReference>
<keyword evidence="2" id="KW-1185">Reference proteome</keyword>
<dbReference type="PANTHER" id="PTHR32432:SF13">
    <property type="entry name" value="ETHANOLAMINE AMMONIA-LYASE REACTIVASE EUTA"/>
    <property type="match status" value="1"/>
</dbReference>
<proteinExistence type="predicted"/>
<comment type="caution">
    <text evidence="1">The sequence shown here is derived from an EMBL/GenBank/DDBJ whole genome shotgun (WGS) entry which is preliminary data.</text>
</comment>
<gene>
    <name evidence="1" type="primary">eutA</name>
    <name evidence="1" type="ORF">HGG79_03640</name>
</gene>
<reference evidence="1 2" key="1">
    <citation type="submission" date="2020-04" db="EMBL/GenBank/DDBJ databases">
        <title>Genomic insights into acetone-butanol-ethanol (ABE) fermentation by sequencing solventogenic clostridia strains.</title>
        <authorList>
            <person name="Brown S."/>
        </authorList>
    </citation>
    <scope>NUCLEOTIDE SEQUENCE [LARGE SCALE GENOMIC DNA]</scope>
    <source>
        <strain evidence="1 2">DJ011</strain>
    </source>
</reference>
<dbReference type="NCBIfam" id="NF007992">
    <property type="entry name" value="PRK10719.1-3"/>
    <property type="match status" value="1"/>
</dbReference>
<evidence type="ECO:0000313" key="2">
    <source>
        <dbReference type="Proteomes" id="UP000563151"/>
    </source>
</evidence>
<organism evidence="1 2">
    <name type="scientific">Clostridium tetanomorphum</name>
    <dbReference type="NCBI Taxonomy" id="1553"/>
    <lineage>
        <taxon>Bacteria</taxon>
        <taxon>Bacillati</taxon>
        <taxon>Bacillota</taxon>
        <taxon>Clostridia</taxon>
        <taxon>Eubacteriales</taxon>
        <taxon>Clostridiaceae</taxon>
        <taxon>Clostridium</taxon>
    </lineage>
</organism>
<evidence type="ECO:0000313" key="1">
    <source>
        <dbReference type="EMBL" id="MBC2396876.1"/>
    </source>
</evidence>
<name>A0A923E840_CLOTT</name>
<dbReference type="PANTHER" id="PTHR32432">
    <property type="entry name" value="CELL DIVISION PROTEIN FTSA-RELATED"/>
    <property type="match status" value="1"/>
</dbReference>
<dbReference type="Gene3D" id="3.30.420.40">
    <property type="match status" value="1"/>
</dbReference>